<protein>
    <recommendedName>
        <fullName evidence="2">YCII-related domain-containing protein</fullName>
    </recommendedName>
</protein>
<dbReference type="OrthoDB" id="2293521at2"/>
<evidence type="ECO:0000313" key="3">
    <source>
        <dbReference type="EMBL" id="SMD04555.1"/>
    </source>
</evidence>
<proteinExistence type="inferred from homology"/>
<dbReference type="AlphaFoldDB" id="A0A1W2E4C1"/>
<comment type="similarity">
    <text evidence="1">Belongs to the YciI family.</text>
</comment>
<dbReference type="EMBL" id="FWXY01000024">
    <property type="protein sequence ID" value="SMD04555.1"/>
    <property type="molecule type" value="Genomic_DNA"/>
</dbReference>
<gene>
    <name evidence="3" type="ORF">SAMN02746065_12419</name>
</gene>
<organism evidence="3 4">
    <name type="scientific">Desulfocicer vacuolatum DSM 3385</name>
    <dbReference type="NCBI Taxonomy" id="1121400"/>
    <lineage>
        <taxon>Bacteria</taxon>
        <taxon>Pseudomonadati</taxon>
        <taxon>Thermodesulfobacteriota</taxon>
        <taxon>Desulfobacteria</taxon>
        <taxon>Desulfobacterales</taxon>
        <taxon>Desulfobacteraceae</taxon>
        <taxon>Desulfocicer</taxon>
    </lineage>
</organism>
<dbReference type="InterPro" id="IPR011008">
    <property type="entry name" value="Dimeric_a/b-barrel"/>
</dbReference>
<dbReference type="STRING" id="1121400.SAMN02746065_12419"/>
<dbReference type="RefSeq" id="WP_084071250.1">
    <property type="nucleotide sequence ID" value="NZ_FWXY01000024.1"/>
</dbReference>
<evidence type="ECO:0000256" key="1">
    <source>
        <dbReference type="ARBA" id="ARBA00007689"/>
    </source>
</evidence>
<dbReference type="InterPro" id="IPR051807">
    <property type="entry name" value="Sec-metab_biosynth-assoc"/>
</dbReference>
<evidence type="ECO:0000259" key="2">
    <source>
        <dbReference type="Pfam" id="PF03795"/>
    </source>
</evidence>
<name>A0A1W2E4C1_9BACT</name>
<reference evidence="3 4" key="1">
    <citation type="submission" date="2017-04" db="EMBL/GenBank/DDBJ databases">
        <authorList>
            <person name="Afonso C.L."/>
            <person name="Miller P.J."/>
            <person name="Scott M.A."/>
            <person name="Spackman E."/>
            <person name="Goraichik I."/>
            <person name="Dimitrov K.M."/>
            <person name="Suarez D.L."/>
            <person name="Swayne D.E."/>
        </authorList>
    </citation>
    <scope>NUCLEOTIDE SEQUENCE [LARGE SCALE GENOMIC DNA]</scope>
    <source>
        <strain evidence="3 4">DSM 3385</strain>
    </source>
</reference>
<dbReference type="PANTHER" id="PTHR33606">
    <property type="entry name" value="PROTEIN YCII"/>
    <property type="match status" value="1"/>
</dbReference>
<dbReference type="PANTHER" id="PTHR33606:SF3">
    <property type="entry name" value="PROTEIN YCII"/>
    <property type="match status" value="1"/>
</dbReference>
<dbReference type="InterPro" id="IPR005545">
    <property type="entry name" value="YCII"/>
</dbReference>
<sequence length="99" mass="11145">MQFIVTGYDGTDDKALDRRMAAREAHLAMAGDMHKKGRWLYAAAILDEAGKMMGSMIVCDFDSREAMEAEWLNSEPYVTGKVWERIEIKKAQVAPFCAP</sequence>
<accession>A0A1W2E4C1</accession>
<dbReference type="SUPFAM" id="SSF54909">
    <property type="entry name" value="Dimeric alpha+beta barrel"/>
    <property type="match status" value="1"/>
</dbReference>
<dbReference type="Pfam" id="PF03795">
    <property type="entry name" value="YCII"/>
    <property type="match status" value="1"/>
</dbReference>
<feature type="domain" description="YCII-related" evidence="2">
    <location>
        <begin position="1"/>
        <end position="90"/>
    </location>
</feature>
<dbReference type="Gene3D" id="3.30.70.1060">
    <property type="entry name" value="Dimeric alpha+beta barrel"/>
    <property type="match status" value="1"/>
</dbReference>
<dbReference type="Proteomes" id="UP000192418">
    <property type="component" value="Unassembled WGS sequence"/>
</dbReference>
<evidence type="ECO:0000313" key="4">
    <source>
        <dbReference type="Proteomes" id="UP000192418"/>
    </source>
</evidence>
<keyword evidence="4" id="KW-1185">Reference proteome</keyword>